<evidence type="ECO:0000313" key="2">
    <source>
        <dbReference type="EMBL" id="KAJ2895221.1"/>
    </source>
</evidence>
<name>A0AAD5RIJ1_9PEZI</name>
<sequence>MTSFFTSTVIRPDSRLEANTTRQDEAGVDTLGPERASPNIIRAGNNAKGNPKTDDSENQLPANEWIEDPEPNNPTSSGPIVEYPDDRPDDPGPNCSWDSGCSPKEVELKYQPRPEPKASGAIHQQWEREYEEWRTATCACNHGSNRGEDGVILASPIDSDEKRVVKTKEKIWNEMERLLVDQGQDWWPKNNKH</sequence>
<accession>A0AAD5RIJ1</accession>
<keyword evidence="3" id="KW-1185">Reference proteome</keyword>
<feature type="region of interest" description="Disordered" evidence="1">
    <location>
        <begin position="1"/>
        <end position="100"/>
    </location>
</feature>
<evidence type="ECO:0000256" key="1">
    <source>
        <dbReference type="SAM" id="MobiDB-lite"/>
    </source>
</evidence>
<protein>
    <submittedName>
        <fullName evidence="2">Uncharacterized protein</fullName>
    </submittedName>
</protein>
<dbReference type="AlphaFoldDB" id="A0AAD5RIJ1"/>
<dbReference type="Proteomes" id="UP001201980">
    <property type="component" value="Unassembled WGS sequence"/>
</dbReference>
<evidence type="ECO:0000313" key="3">
    <source>
        <dbReference type="Proteomes" id="UP001201980"/>
    </source>
</evidence>
<comment type="caution">
    <text evidence="2">The sequence shown here is derived from an EMBL/GenBank/DDBJ whole genome shotgun (WGS) entry which is preliminary data.</text>
</comment>
<reference evidence="2" key="1">
    <citation type="submission" date="2022-07" db="EMBL/GenBank/DDBJ databases">
        <title>Draft genome sequence of Zalerion maritima ATCC 34329, a (micro)plastics degrading marine fungus.</title>
        <authorList>
            <person name="Paco A."/>
            <person name="Goncalves M.F.M."/>
            <person name="Rocha-Santos T.A.P."/>
            <person name="Alves A."/>
        </authorList>
    </citation>
    <scope>NUCLEOTIDE SEQUENCE</scope>
    <source>
        <strain evidence="2">ATCC 34329</strain>
    </source>
</reference>
<proteinExistence type="predicted"/>
<gene>
    <name evidence="2" type="ORF">MKZ38_006772</name>
</gene>
<dbReference type="EMBL" id="JAKWBI020000418">
    <property type="protein sequence ID" value="KAJ2895221.1"/>
    <property type="molecule type" value="Genomic_DNA"/>
</dbReference>
<organism evidence="2 3">
    <name type="scientific">Zalerion maritima</name>
    <dbReference type="NCBI Taxonomy" id="339359"/>
    <lineage>
        <taxon>Eukaryota</taxon>
        <taxon>Fungi</taxon>
        <taxon>Dikarya</taxon>
        <taxon>Ascomycota</taxon>
        <taxon>Pezizomycotina</taxon>
        <taxon>Sordariomycetes</taxon>
        <taxon>Lulworthiomycetidae</taxon>
        <taxon>Lulworthiales</taxon>
        <taxon>Lulworthiaceae</taxon>
        <taxon>Zalerion</taxon>
    </lineage>
</organism>